<dbReference type="EMBL" id="LSYS01004200">
    <property type="protein sequence ID" value="OPJ80710.1"/>
    <property type="molecule type" value="Genomic_DNA"/>
</dbReference>
<comment type="caution">
    <text evidence="1">The sequence shown here is derived from an EMBL/GenBank/DDBJ whole genome shotgun (WGS) entry which is preliminary data.</text>
</comment>
<name>A0A1V4K8C1_PATFA</name>
<proteinExistence type="predicted"/>
<evidence type="ECO:0000313" key="2">
    <source>
        <dbReference type="Proteomes" id="UP000190648"/>
    </source>
</evidence>
<reference evidence="1 2" key="1">
    <citation type="submission" date="2016-02" db="EMBL/GenBank/DDBJ databases">
        <title>Band-tailed pigeon sequencing and assembly.</title>
        <authorList>
            <person name="Soares A.E."/>
            <person name="Novak B.J."/>
            <person name="Rice E.S."/>
            <person name="O'Connell B."/>
            <person name="Chang D."/>
            <person name="Weber S."/>
            <person name="Shapiro B."/>
        </authorList>
    </citation>
    <scope>NUCLEOTIDE SEQUENCE [LARGE SCALE GENOMIC DNA]</scope>
    <source>
        <strain evidence="1">BTP2013</strain>
        <tissue evidence="1">Blood</tissue>
    </source>
</reference>
<dbReference type="AlphaFoldDB" id="A0A1V4K8C1"/>
<keyword evidence="2" id="KW-1185">Reference proteome</keyword>
<evidence type="ECO:0000313" key="1">
    <source>
        <dbReference type="EMBL" id="OPJ80710.1"/>
    </source>
</evidence>
<gene>
    <name evidence="1" type="ORF">AV530_010963</name>
</gene>
<sequence length="81" mass="9153">MSNSQRNNTSEKEMYPDWNQSATSRKLIVLGRTGRLLRTHPSCLKDSWSPKVMAESSGKWISGDHSSQMSANALSCFVRYD</sequence>
<organism evidence="1 2">
    <name type="scientific">Patagioenas fasciata monilis</name>
    <dbReference type="NCBI Taxonomy" id="372326"/>
    <lineage>
        <taxon>Eukaryota</taxon>
        <taxon>Metazoa</taxon>
        <taxon>Chordata</taxon>
        <taxon>Craniata</taxon>
        <taxon>Vertebrata</taxon>
        <taxon>Euteleostomi</taxon>
        <taxon>Archelosauria</taxon>
        <taxon>Archosauria</taxon>
        <taxon>Dinosauria</taxon>
        <taxon>Saurischia</taxon>
        <taxon>Theropoda</taxon>
        <taxon>Coelurosauria</taxon>
        <taxon>Aves</taxon>
        <taxon>Neognathae</taxon>
        <taxon>Neoaves</taxon>
        <taxon>Columbimorphae</taxon>
        <taxon>Columbiformes</taxon>
        <taxon>Columbidae</taxon>
        <taxon>Patagioenas</taxon>
    </lineage>
</organism>
<accession>A0A1V4K8C1</accession>
<dbReference type="Proteomes" id="UP000190648">
    <property type="component" value="Unassembled WGS sequence"/>
</dbReference>
<protein>
    <submittedName>
        <fullName evidence="1">Uncharacterized protein</fullName>
    </submittedName>
</protein>